<feature type="region of interest" description="Disordered" evidence="1">
    <location>
        <begin position="29"/>
        <end position="56"/>
    </location>
</feature>
<dbReference type="Proteomes" id="UP000244722">
    <property type="component" value="Unassembled WGS sequence"/>
</dbReference>
<dbReference type="OrthoDB" id="5417219at2759"/>
<name>A0A2T6ZEJ5_TUBBO</name>
<keyword evidence="4" id="KW-1185">Reference proteome</keyword>
<comment type="caution">
    <text evidence="3">The sequence shown here is derived from an EMBL/GenBank/DDBJ whole genome shotgun (WGS) entry which is preliminary data.</text>
</comment>
<reference evidence="3 4" key="1">
    <citation type="submission" date="2017-04" db="EMBL/GenBank/DDBJ databases">
        <title>Draft genome sequence of Tuber borchii Vittad., a whitish edible truffle.</title>
        <authorList>
            <consortium name="DOE Joint Genome Institute"/>
            <person name="Murat C."/>
            <person name="Kuo A."/>
            <person name="Barry K.W."/>
            <person name="Clum A."/>
            <person name="Dockter R.B."/>
            <person name="Fauchery L."/>
            <person name="Iotti M."/>
            <person name="Kohler A."/>
            <person name="Labutti K."/>
            <person name="Lindquist E.A."/>
            <person name="Lipzen A."/>
            <person name="Ohm R.A."/>
            <person name="Wang M."/>
            <person name="Grigoriev I.V."/>
            <person name="Zambonelli A."/>
            <person name="Martin F.M."/>
        </authorList>
    </citation>
    <scope>NUCLEOTIDE SEQUENCE [LARGE SCALE GENOMIC DNA]</scope>
    <source>
        <strain evidence="3 4">Tbo3840</strain>
    </source>
</reference>
<dbReference type="AlphaFoldDB" id="A0A2T6ZEJ5"/>
<evidence type="ECO:0000313" key="3">
    <source>
        <dbReference type="EMBL" id="PUU73928.1"/>
    </source>
</evidence>
<proteinExistence type="predicted"/>
<organism evidence="3 4">
    <name type="scientific">Tuber borchii</name>
    <name type="common">White truffle</name>
    <dbReference type="NCBI Taxonomy" id="42251"/>
    <lineage>
        <taxon>Eukaryota</taxon>
        <taxon>Fungi</taxon>
        <taxon>Dikarya</taxon>
        <taxon>Ascomycota</taxon>
        <taxon>Pezizomycotina</taxon>
        <taxon>Pezizomycetes</taxon>
        <taxon>Pezizales</taxon>
        <taxon>Tuberaceae</taxon>
        <taxon>Tuber</taxon>
    </lineage>
</organism>
<protein>
    <submittedName>
        <fullName evidence="3">Uncharacterized protein</fullName>
    </submittedName>
</protein>
<sequence length="264" mass="28931">MTGGMSEEWPSKVYEKQLSNGCFANAVTPGAKASQETRGAPALPQPSSPTTLPQPSLPTALLQLSLLTAPPEPTLPTTPQHSLNSVHPPNYSTSTIRIQPASRLCQQRTPYFSTSVLKGNMAEMKFSTSAGPNLQAEPIVNKLDGPDSIAGRIYQLQTEIKIANMKGNAFTSHSNRFHDRTESRFEWLMAFGIGTVLLGVGGAIIQVYNYDLAQETQMRAYVQDNVGHIERAMMTYISNYEKVTGTKIAHLEDKVEMCLERGKT</sequence>
<feature type="transmembrane region" description="Helical" evidence="2">
    <location>
        <begin position="187"/>
        <end position="208"/>
    </location>
</feature>
<evidence type="ECO:0000256" key="1">
    <source>
        <dbReference type="SAM" id="MobiDB-lite"/>
    </source>
</evidence>
<evidence type="ECO:0000313" key="4">
    <source>
        <dbReference type="Proteomes" id="UP000244722"/>
    </source>
</evidence>
<gene>
    <name evidence="3" type="ORF">B9Z19DRAFT_1068600</name>
</gene>
<keyword evidence="2" id="KW-0472">Membrane</keyword>
<keyword evidence="2" id="KW-0812">Transmembrane</keyword>
<keyword evidence="2" id="KW-1133">Transmembrane helix</keyword>
<accession>A0A2T6ZEJ5</accession>
<dbReference type="EMBL" id="NESQ01000333">
    <property type="protein sequence ID" value="PUU73928.1"/>
    <property type="molecule type" value="Genomic_DNA"/>
</dbReference>
<evidence type="ECO:0000256" key="2">
    <source>
        <dbReference type="SAM" id="Phobius"/>
    </source>
</evidence>